<evidence type="ECO:0000313" key="2">
    <source>
        <dbReference type="EMBL" id="AWW13468.1"/>
    </source>
</evidence>
<proteinExistence type="predicted"/>
<feature type="region of interest" description="Disordered" evidence="1">
    <location>
        <begin position="485"/>
        <end position="509"/>
    </location>
</feature>
<sequence length="524" mass="58661">MMERVDYKGLDYVGMLSAGLIPPPIGVLRSKKKTFKKMAALWSLACCIRSTEGLEQRAYIVRGATLTCGAESEDFQLETMVAVVSKDVGLSEDDTYLLSDLVASGERKDAISACYRWTADSRKFDVNLPDIPITGSVMAQRWLREVSEHMASVLYPDDATTDPLSGAHLPPDKWNEDLSTRRSVSGDDERSVSSDNLEECASSESIASPAKATSNPNTSLLGQDSPDDCPILREGPEVRRPTDPGEREEFQRQVIGCLGAYNASLVRQAIQEQADENQRIVQMDTDILMRMIKEEVDMINDCTRARQYLCQVYDALHDQRIPYMKNIASYREDMAMRCHVLENALWEIVTVRGNGSGVPHIWDKVHLGDMYARYYPAHAELMRNADYVADIDQVWRNVNNMVISEIKNTGNYDHKDVRDNIPLTKDEVLTAIKKAAEVPDSLKSILTAGVDKIQLIADKFVSGSRPLEKETVESLRVDRRSSVCAPLDSDPVTRSEAPVAGRSKRTPEEEAELIRAFNAKMDRM</sequence>
<feature type="region of interest" description="Disordered" evidence="1">
    <location>
        <begin position="162"/>
        <end position="247"/>
    </location>
</feature>
<reference evidence="2" key="1">
    <citation type="journal article" date="2018" name="J. Virol.">
        <title>Aedes anphevirus (AeAV): an insect-specific virus distributed worldwide in Aedes aegypti mosquitoes that has complex interplays with Wolbachia and dengue virus infection in cells.</title>
        <authorList>
            <person name="Parry R.H."/>
            <person name="Asgari S."/>
        </authorList>
    </citation>
    <scope>NUCLEOTIDE SEQUENCE</scope>
    <source>
        <strain evidence="2">Pune CCL-125</strain>
    </source>
</reference>
<feature type="compositionally biased region" description="Polar residues" evidence="1">
    <location>
        <begin position="202"/>
        <end position="222"/>
    </location>
</feature>
<feature type="compositionally biased region" description="Basic and acidic residues" evidence="1">
    <location>
        <begin position="230"/>
        <end position="247"/>
    </location>
</feature>
<evidence type="ECO:0000256" key="1">
    <source>
        <dbReference type="SAM" id="MobiDB-lite"/>
    </source>
</evidence>
<protein>
    <submittedName>
        <fullName evidence="2">Putative glycoprotein</fullName>
    </submittedName>
</protein>
<organism evidence="2">
    <name type="scientific">Aedes anphevirus</name>
    <dbReference type="NCBI Taxonomy" id="2230910"/>
    <lineage>
        <taxon>Viruses</taxon>
        <taxon>Riboviria</taxon>
        <taxon>Orthornavirae</taxon>
        <taxon>Negarnaviricota</taxon>
        <taxon>Haploviricotina</taxon>
        <taxon>Monjiviricetes</taxon>
        <taxon>Mononegavirales</taxon>
        <taxon>Xinmoviridae</taxon>
        <taxon>Gylbovirus</taxon>
        <taxon>Gylbovirus aagae</taxon>
    </lineage>
</organism>
<dbReference type="EMBL" id="MH430654">
    <property type="protein sequence ID" value="AWW13468.1"/>
    <property type="molecule type" value="Viral_cRNA"/>
</dbReference>
<accession>A0A2Z4HFT6</accession>
<name>A0A2Z4HFT6_9MONO</name>
<feature type="compositionally biased region" description="Basic and acidic residues" evidence="1">
    <location>
        <begin position="170"/>
        <end position="192"/>
    </location>
</feature>